<evidence type="ECO:0000313" key="1">
    <source>
        <dbReference type="EMBL" id="CAB0007595.1"/>
    </source>
</evidence>
<evidence type="ECO:0000313" key="2">
    <source>
        <dbReference type="Proteomes" id="UP000479000"/>
    </source>
</evidence>
<proteinExistence type="predicted"/>
<dbReference type="AlphaFoldDB" id="A0A6H5GWE8"/>
<reference evidence="1 2" key="1">
    <citation type="submission" date="2020-02" db="EMBL/GenBank/DDBJ databases">
        <authorList>
            <person name="Ferguson B K."/>
        </authorList>
    </citation>
    <scope>NUCLEOTIDE SEQUENCE [LARGE SCALE GENOMIC DNA]</scope>
</reference>
<feature type="non-terminal residue" evidence="1">
    <location>
        <position position="56"/>
    </location>
</feature>
<accession>A0A6H5GWE8</accession>
<protein>
    <submittedName>
        <fullName evidence="1">Uncharacterized protein</fullName>
    </submittedName>
</protein>
<dbReference type="Proteomes" id="UP000479000">
    <property type="component" value="Unassembled WGS sequence"/>
</dbReference>
<name>A0A6H5GWE8_9HEMI</name>
<keyword evidence="2" id="KW-1185">Reference proteome</keyword>
<dbReference type="EMBL" id="CADCXU010019149">
    <property type="protein sequence ID" value="CAB0007595.1"/>
    <property type="molecule type" value="Genomic_DNA"/>
</dbReference>
<gene>
    <name evidence="1" type="ORF">NTEN_LOCUS12867</name>
</gene>
<organism evidence="1 2">
    <name type="scientific">Nesidiocoris tenuis</name>
    <dbReference type="NCBI Taxonomy" id="355587"/>
    <lineage>
        <taxon>Eukaryota</taxon>
        <taxon>Metazoa</taxon>
        <taxon>Ecdysozoa</taxon>
        <taxon>Arthropoda</taxon>
        <taxon>Hexapoda</taxon>
        <taxon>Insecta</taxon>
        <taxon>Pterygota</taxon>
        <taxon>Neoptera</taxon>
        <taxon>Paraneoptera</taxon>
        <taxon>Hemiptera</taxon>
        <taxon>Heteroptera</taxon>
        <taxon>Panheteroptera</taxon>
        <taxon>Cimicomorpha</taxon>
        <taxon>Miridae</taxon>
        <taxon>Dicyphina</taxon>
        <taxon>Nesidiocoris</taxon>
    </lineage>
</organism>
<sequence length="56" mass="6272">MLALCSRWGPDPVSINYRVPVIGNGHLWAVRSQLCLIMRTFLQICPARKPFLDCGG</sequence>